<keyword evidence="3" id="KW-1185">Reference proteome</keyword>
<dbReference type="PROSITE" id="PS51257">
    <property type="entry name" value="PROKAR_LIPOPROTEIN"/>
    <property type="match status" value="1"/>
</dbReference>
<dbReference type="Proteomes" id="UP001576776">
    <property type="component" value="Unassembled WGS sequence"/>
</dbReference>
<gene>
    <name evidence="2" type="ORF">ACE1B6_07015</name>
</gene>
<reference evidence="2 3" key="1">
    <citation type="submission" date="2024-09" db="EMBL/GenBank/DDBJ databases">
        <title>Floridaenema gen nov. (Aerosakkonemataceae, Aerosakkonematales ord. nov., Cyanobacteria) from benthic tropical and subtropical fresh waters, with the description of four new species.</title>
        <authorList>
            <person name="Moretto J.A."/>
            <person name="Berthold D.E."/>
            <person name="Lefler F.W."/>
            <person name="Huang I.-S."/>
            <person name="Laughinghouse H. IV."/>
        </authorList>
    </citation>
    <scope>NUCLEOTIDE SEQUENCE [LARGE SCALE GENOMIC DNA]</scope>
    <source>
        <strain evidence="2 3">BLCC-F154</strain>
    </source>
</reference>
<dbReference type="SUPFAM" id="SSF53850">
    <property type="entry name" value="Periplasmic binding protein-like II"/>
    <property type="match status" value="1"/>
</dbReference>
<accession>A0ABV4Y8K9</accession>
<evidence type="ECO:0000313" key="2">
    <source>
        <dbReference type="EMBL" id="MFB2935013.1"/>
    </source>
</evidence>
<dbReference type="CDD" id="cd13613">
    <property type="entry name" value="PBP2_Opu_like_2"/>
    <property type="match status" value="1"/>
</dbReference>
<sequence>MKKRDFILLCVLGFSLAMLIASCSVKPDNLIAIGSKNSTEQLILGELLAQHIEANTDLKVERKLNLGDTFVAHNALTNGEIDAYVEYSGTAFSAILKNEPISNPEEVYQLVKQKYDQNFNLEVMPPLGFSNTFALVIRGEDARKMRVQTISQIAPKTPLWRAGFADEFLDRKDGFTGLAKTYNLSFAEPPKVIDSRLIYTALKDKKVDLIAGNSTDGQIGRFDLAVLQDDRLFFPPYQAVPIIRQQTLQKHPELREVFQQLSGKISEAEMRRLNFQVEGEGSDVKQVVQQFLQSKGLKKK</sequence>
<dbReference type="Gene3D" id="3.40.190.120">
    <property type="entry name" value="Osmoprotection protein (prox), domain 2"/>
    <property type="match status" value="1"/>
</dbReference>
<dbReference type="InterPro" id="IPR007210">
    <property type="entry name" value="ABC_Gly_betaine_transp_sub-bd"/>
</dbReference>
<comment type="caution">
    <text evidence="2">The sequence shown here is derived from an EMBL/GenBank/DDBJ whole genome shotgun (WGS) entry which is preliminary data.</text>
</comment>
<name>A0ABV4Y8K9_9CYAN</name>
<dbReference type="RefSeq" id="WP_413256535.1">
    <property type="nucleotide sequence ID" value="NZ_JBHFNS010000031.1"/>
</dbReference>
<organism evidence="2 3">
    <name type="scientific">Floridaenema fluviatile BLCC-F154</name>
    <dbReference type="NCBI Taxonomy" id="3153640"/>
    <lineage>
        <taxon>Bacteria</taxon>
        <taxon>Bacillati</taxon>
        <taxon>Cyanobacteriota</taxon>
        <taxon>Cyanophyceae</taxon>
        <taxon>Oscillatoriophycideae</taxon>
        <taxon>Aerosakkonematales</taxon>
        <taxon>Aerosakkonemataceae</taxon>
        <taxon>Floridanema</taxon>
        <taxon>Floridanema fluviatile</taxon>
    </lineage>
</organism>
<feature type="domain" description="ABC-type glycine betaine transport system substrate-binding" evidence="1">
    <location>
        <begin position="31"/>
        <end position="293"/>
    </location>
</feature>
<evidence type="ECO:0000259" key="1">
    <source>
        <dbReference type="Pfam" id="PF04069"/>
    </source>
</evidence>
<evidence type="ECO:0000313" key="3">
    <source>
        <dbReference type="Proteomes" id="UP001576776"/>
    </source>
</evidence>
<proteinExistence type="predicted"/>
<protein>
    <submittedName>
        <fullName evidence="2">Glycine betaine ABC transporter substrate-binding protein</fullName>
    </submittedName>
</protein>
<dbReference type="Pfam" id="PF04069">
    <property type="entry name" value="OpuAC"/>
    <property type="match status" value="1"/>
</dbReference>
<dbReference type="Gene3D" id="3.40.190.10">
    <property type="entry name" value="Periplasmic binding protein-like II"/>
    <property type="match status" value="1"/>
</dbReference>
<dbReference type="EMBL" id="JBHFNS010000031">
    <property type="protein sequence ID" value="MFB2935013.1"/>
    <property type="molecule type" value="Genomic_DNA"/>
</dbReference>